<gene>
    <name evidence="3" type="ORF">CLV70_12158</name>
</gene>
<keyword evidence="1" id="KW-0808">Transferase</keyword>
<dbReference type="GO" id="GO:0004674">
    <property type="term" value="F:protein serine/threonine kinase activity"/>
    <property type="evidence" value="ECO:0007669"/>
    <property type="project" value="UniProtKB-KW"/>
</dbReference>
<dbReference type="Proteomes" id="UP000239209">
    <property type="component" value="Unassembled WGS sequence"/>
</dbReference>
<keyword evidence="4" id="KW-1185">Reference proteome</keyword>
<dbReference type="EMBL" id="PVZG01000021">
    <property type="protein sequence ID" value="PRY21056.1"/>
    <property type="molecule type" value="Genomic_DNA"/>
</dbReference>
<dbReference type="InterPro" id="IPR003594">
    <property type="entry name" value="HATPase_dom"/>
</dbReference>
<name>A0A2T0RIL7_9ACTN</name>
<dbReference type="CDD" id="cd16936">
    <property type="entry name" value="HATPase_RsbW-like"/>
    <property type="match status" value="1"/>
</dbReference>
<evidence type="ECO:0000259" key="2">
    <source>
        <dbReference type="Pfam" id="PF13581"/>
    </source>
</evidence>
<reference evidence="3 4" key="1">
    <citation type="submission" date="2018-03" db="EMBL/GenBank/DDBJ databases">
        <title>Genomic Encyclopedia of Archaeal and Bacterial Type Strains, Phase II (KMG-II): from individual species to whole genera.</title>
        <authorList>
            <person name="Goeker M."/>
        </authorList>
    </citation>
    <scope>NUCLEOTIDE SEQUENCE [LARGE SCALE GENOMIC DNA]</scope>
    <source>
        <strain evidence="3 4">DSM 45348</strain>
    </source>
</reference>
<dbReference type="InterPro" id="IPR036890">
    <property type="entry name" value="HATPase_C_sf"/>
</dbReference>
<evidence type="ECO:0000256" key="1">
    <source>
        <dbReference type="ARBA" id="ARBA00022527"/>
    </source>
</evidence>
<comment type="caution">
    <text evidence="3">The sequence shown here is derived from an EMBL/GenBank/DDBJ whole genome shotgun (WGS) entry which is preliminary data.</text>
</comment>
<dbReference type="SUPFAM" id="SSF55874">
    <property type="entry name" value="ATPase domain of HSP90 chaperone/DNA topoisomerase II/histidine kinase"/>
    <property type="match status" value="1"/>
</dbReference>
<keyword evidence="1" id="KW-0418">Kinase</keyword>
<dbReference type="InterPro" id="IPR050267">
    <property type="entry name" value="Anti-sigma-factor_SerPK"/>
</dbReference>
<protein>
    <recommendedName>
        <fullName evidence="2">Histidine kinase/HSP90-like ATPase domain-containing protein</fullName>
    </recommendedName>
</protein>
<dbReference type="AlphaFoldDB" id="A0A2T0RIL7"/>
<dbReference type="Gene3D" id="3.30.565.10">
    <property type="entry name" value="Histidine kinase-like ATPase, C-terminal domain"/>
    <property type="match status" value="1"/>
</dbReference>
<keyword evidence="1" id="KW-0723">Serine/threonine-protein kinase</keyword>
<proteinExistence type="predicted"/>
<sequence>MQERSPYLFDGGDEHLRVTADADGAVIDLAVRGTWQPALHTAVGRTLRRCLAESPAGIVVDLSAVDDPGAASVPTWLGAALTTASAEPAASIALCLPPDASLAAPLGSAGTLPVHATAAEARAALTARRTHEVIRLSLPPSPISPSRARDLIGAVCQKWRLPHLLHPARAVISELVTNAVEHARTRLDIAVSLRGAALHLAVRDRDPMLPRMLDMAPVRDGHPLDERGRGLRVVHADSTAWGALPTTGGKVVWATVRDRAGRARRW</sequence>
<organism evidence="3 4">
    <name type="scientific">Pseudosporangium ferrugineum</name>
    <dbReference type="NCBI Taxonomy" id="439699"/>
    <lineage>
        <taxon>Bacteria</taxon>
        <taxon>Bacillati</taxon>
        <taxon>Actinomycetota</taxon>
        <taxon>Actinomycetes</taxon>
        <taxon>Micromonosporales</taxon>
        <taxon>Micromonosporaceae</taxon>
        <taxon>Pseudosporangium</taxon>
    </lineage>
</organism>
<dbReference type="PANTHER" id="PTHR35526:SF3">
    <property type="entry name" value="ANTI-SIGMA-F FACTOR RSBW"/>
    <property type="match status" value="1"/>
</dbReference>
<dbReference type="Pfam" id="PF13581">
    <property type="entry name" value="HATPase_c_2"/>
    <property type="match status" value="1"/>
</dbReference>
<evidence type="ECO:0000313" key="4">
    <source>
        <dbReference type="Proteomes" id="UP000239209"/>
    </source>
</evidence>
<feature type="domain" description="Histidine kinase/HSP90-like ATPase" evidence="2">
    <location>
        <begin position="146"/>
        <end position="236"/>
    </location>
</feature>
<dbReference type="PANTHER" id="PTHR35526">
    <property type="entry name" value="ANTI-SIGMA-F FACTOR RSBW-RELATED"/>
    <property type="match status" value="1"/>
</dbReference>
<dbReference type="OrthoDB" id="3364147at2"/>
<accession>A0A2T0RIL7</accession>
<evidence type="ECO:0000313" key="3">
    <source>
        <dbReference type="EMBL" id="PRY21056.1"/>
    </source>
</evidence>
<dbReference type="RefSeq" id="WP_106130370.1">
    <property type="nucleotide sequence ID" value="NZ_PVZG01000021.1"/>
</dbReference>